<dbReference type="EMBL" id="CM007658">
    <property type="protein sequence ID" value="ONH93090.1"/>
    <property type="molecule type" value="Genomic_DNA"/>
</dbReference>
<keyword evidence="1" id="KW-1133">Transmembrane helix</keyword>
<organism evidence="2 3">
    <name type="scientific">Prunus persica</name>
    <name type="common">Peach</name>
    <name type="synonym">Amygdalus persica</name>
    <dbReference type="NCBI Taxonomy" id="3760"/>
    <lineage>
        <taxon>Eukaryota</taxon>
        <taxon>Viridiplantae</taxon>
        <taxon>Streptophyta</taxon>
        <taxon>Embryophyta</taxon>
        <taxon>Tracheophyta</taxon>
        <taxon>Spermatophyta</taxon>
        <taxon>Magnoliopsida</taxon>
        <taxon>eudicotyledons</taxon>
        <taxon>Gunneridae</taxon>
        <taxon>Pentapetalae</taxon>
        <taxon>rosids</taxon>
        <taxon>fabids</taxon>
        <taxon>Rosales</taxon>
        <taxon>Rosaceae</taxon>
        <taxon>Amygdaloideae</taxon>
        <taxon>Amygdaleae</taxon>
        <taxon>Prunus</taxon>
    </lineage>
</organism>
<evidence type="ECO:0000256" key="1">
    <source>
        <dbReference type="SAM" id="Phobius"/>
    </source>
</evidence>
<protein>
    <submittedName>
        <fullName evidence="2">Uncharacterized protein</fullName>
    </submittedName>
</protein>
<proteinExistence type="predicted"/>
<dbReference type="Proteomes" id="UP000006882">
    <property type="component" value="Chromosome G8"/>
</dbReference>
<reference evidence="2 3" key="1">
    <citation type="journal article" date="2013" name="Nat. Genet.">
        <title>The high-quality draft genome of peach (Prunus persica) identifies unique patterns of genetic diversity, domestication and genome evolution.</title>
        <authorList>
            <consortium name="International Peach Genome Initiative"/>
            <person name="Verde I."/>
            <person name="Abbott A.G."/>
            <person name="Scalabrin S."/>
            <person name="Jung S."/>
            <person name="Shu S."/>
            <person name="Marroni F."/>
            <person name="Zhebentyayeva T."/>
            <person name="Dettori M.T."/>
            <person name="Grimwood J."/>
            <person name="Cattonaro F."/>
            <person name="Zuccolo A."/>
            <person name="Rossini L."/>
            <person name="Jenkins J."/>
            <person name="Vendramin E."/>
            <person name="Meisel L.A."/>
            <person name="Decroocq V."/>
            <person name="Sosinski B."/>
            <person name="Prochnik S."/>
            <person name="Mitros T."/>
            <person name="Policriti A."/>
            <person name="Cipriani G."/>
            <person name="Dondini L."/>
            <person name="Ficklin S."/>
            <person name="Goodstein D.M."/>
            <person name="Xuan P."/>
            <person name="Del Fabbro C."/>
            <person name="Aramini V."/>
            <person name="Copetti D."/>
            <person name="Gonzalez S."/>
            <person name="Horner D.S."/>
            <person name="Falchi R."/>
            <person name="Lucas S."/>
            <person name="Mica E."/>
            <person name="Maldonado J."/>
            <person name="Lazzari B."/>
            <person name="Bielenberg D."/>
            <person name="Pirona R."/>
            <person name="Miculan M."/>
            <person name="Barakat A."/>
            <person name="Testolin R."/>
            <person name="Stella A."/>
            <person name="Tartarini S."/>
            <person name="Tonutti P."/>
            <person name="Arus P."/>
            <person name="Orellana A."/>
            <person name="Wells C."/>
            <person name="Main D."/>
            <person name="Vizzotto G."/>
            <person name="Silva H."/>
            <person name="Salamini F."/>
            <person name="Schmutz J."/>
            <person name="Morgante M."/>
            <person name="Rokhsar D.S."/>
        </authorList>
    </citation>
    <scope>NUCLEOTIDE SEQUENCE [LARGE SCALE GENOMIC DNA]</scope>
    <source>
        <strain evidence="3">cv. Nemared</strain>
    </source>
</reference>
<name>A0A251N163_PRUPE</name>
<feature type="transmembrane region" description="Helical" evidence="1">
    <location>
        <begin position="6"/>
        <end position="30"/>
    </location>
</feature>
<gene>
    <name evidence="2" type="ORF">PRUPE_8G212500</name>
</gene>
<evidence type="ECO:0000313" key="2">
    <source>
        <dbReference type="EMBL" id="ONH93090.1"/>
    </source>
</evidence>
<sequence length="71" mass="8203">MSLPSAFIMGANKFVIVWGVCTRIFQVLFLRGWVDAKSFTFCTIKVVFNIFPYHLPTLNKLVKNHPLRVCK</sequence>
<keyword evidence="1" id="KW-0812">Transmembrane</keyword>
<keyword evidence="1" id="KW-0472">Membrane</keyword>
<accession>A0A251N163</accession>
<keyword evidence="3" id="KW-1185">Reference proteome</keyword>
<dbReference type="AlphaFoldDB" id="A0A251N163"/>
<dbReference type="Gramene" id="ONH93090">
    <property type="protein sequence ID" value="ONH93090"/>
    <property type="gene ID" value="PRUPE_8G212500"/>
</dbReference>
<evidence type="ECO:0000313" key="3">
    <source>
        <dbReference type="Proteomes" id="UP000006882"/>
    </source>
</evidence>